<organism evidence="4 5">
    <name type="scientific">Actinomadura rudentiformis</name>
    <dbReference type="NCBI Taxonomy" id="359158"/>
    <lineage>
        <taxon>Bacteria</taxon>
        <taxon>Bacillati</taxon>
        <taxon>Actinomycetota</taxon>
        <taxon>Actinomycetes</taxon>
        <taxon>Streptosporangiales</taxon>
        <taxon>Thermomonosporaceae</taxon>
        <taxon>Actinomadura</taxon>
    </lineage>
</organism>
<dbReference type="GO" id="GO:0000166">
    <property type="term" value="F:nucleotide binding"/>
    <property type="evidence" value="ECO:0007669"/>
    <property type="project" value="InterPro"/>
</dbReference>
<dbReference type="Pfam" id="PF01408">
    <property type="entry name" value="GFO_IDH_MocA"/>
    <property type="match status" value="1"/>
</dbReference>
<dbReference type="PANTHER" id="PTHR43377:SF2">
    <property type="entry name" value="BINDING ROSSMANN FOLD OXIDOREDUCTASE, PUTATIVE (AFU_ORTHOLOGUE AFUA_4G00560)-RELATED"/>
    <property type="match status" value="1"/>
</dbReference>
<evidence type="ECO:0000259" key="3">
    <source>
        <dbReference type="Pfam" id="PF02894"/>
    </source>
</evidence>
<dbReference type="SUPFAM" id="SSF55347">
    <property type="entry name" value="Glyceraldehyde-3-phosphate dehydrogenase-like, C-terminal domain"/>
    <property type="match status" value="1"/>
</dbReference>
<dbReference type="SUPFAM" id="SSF51735">
    <property type="entry name" value="NAD(P)-binding Rossmann-fold domains"/>
    <property type="match status" value="1"/>
</dbReference>
<dbReference type="OrthoDB" id="103047at2"/>
<dbReference type="EMBL" id="WBMT01000005">
    <property type="protein sequence ID" value="KAB2349555.1"/>
    <property type="molecule type" value="Genomic_DNA"/>
</dbReference>
<dbReference type="RefSeq" id="WP_151560324.1">
    <property type="nucleotide sequence ID" value="NZ_WBMT01000005.1"/>
</dbReference>
<reference evidence="4 5" key="1">
    <citation type="submission" date="2019-09" db="EMBL/GenBank/DDBJ databases">
        <title>Actinomadura physcomitrii sp. nov., a novel actinomycete isolated from moss [Physcomitrium sphaericum (Ludw) Fuernr].</title>
        <authorList>
            <person name="Zhuang X."/>
            <person name="Liu C."/>
        </authorList>
    </citation>
    <scope>NUCLEOTIDE SEQUENCE [LARGE SCALE GENOMIC DNA]</scope>
    <source>
        <strain evidence="4 5">HMC1</strain>
    </source>
</reference>
<dbReference type="InterPro" id="IPR000683">
    <property type="entry name" value="Gfo/Idh/MocA-like_OxRdtase_N"/>
</dbReference>
<dbReference type="Gene3D" id="3.30.360.10">
    <property type="entry name" value="Dihydrodipicolinate Reductase, domain 2"/>
    <property type="match status" value="1"/>
</dbReference>
<dbReference type="InterPro" id="IPR036291">
    <property type="entry name" value="NAD(P)-bd_dom_sf"/>
</dbReference>
<dbReference type="InterPro" id="IPR004104">
    <property type="entry name" value="Gfo/Idh/MocA-like_OxRdtase_C"/>
</dbReference>
<dbReference type="AlphaFoldDB" id="A0A6H9Z6U8"/>
<proteinExistence type="inferred from homology"/>
<evidence type="ECO:0000256" key="1">
    <source>
        <dbReference type="ARBA" id="ARBA00010928"/>
    </source>
</evidence>
<dbReference type="Pfam" id="PF02894">
    <property type="entry name" value="GFO_IDH_MocA_C"/>
    <property type="match status" value="1"/>
</dbReference>
<dbReference type="Gene3D" id="3.40.50.720">
    <property type="entry name" value="NAD(P)-binding Rossmann-like Domain"/>
    <property type="match status" value="1"/>
</dbReference>
<protein>
    <submittedName>
        <fullName evidence="4">Gfo/Idh/MocA family oxidoreductase</fullName>
    </submittedName>
</protein>
<comment type="similarity">
    <text evidence="1">Belongs to the Gfo/Idh/MocA family.</text>
</comment>
<accession>A0A6H9Z6U8</accession>
<gene>
    <name evidence="4" type="ORF">F8566_12335</name>
</gene>
<dbReference type="Proteomes" id="UP000468735">
    <property type="component" value="Unassembled WGS sequence"/>
</dbReference>
<dbReference type="InterPro" id="IPR051450">
    <property type="entry name" value="Gfo/Idh/MocA_Oxidoreductases"/>
</dbReference>
<name>A0A6H9Z6U8_9ACTN</name>
<keyword evidence="5" id="KW-1185">Reference proteome</keyword>
<sequence length="449" mass="48708">MTLSSTGDPGAAARRVAIVGTGARAQMFTRALAERDHTEVVALSDVSPTRMAVHNRILTREHGRPAAAQWDPGDIDRMLRAERVDTLVVCTVDALHARHILAGLDAGCRVITEKPMVTTAEQARQVLDAADRTGGDLAVTFNYRFNPLHGAVRELLAAGEIGDVLSVHFEWMLDVRHGADYFRRWHRDRRNSGGLMVHKSGHHFDLVNWWLGAEPVTVYGVGRLAFYGARNGTRTGLRRDYERAHGSPAAADDPFALRLDANPELRDLYLQAEGDDGYVRDRNVFDGDISIEDDMAVLITYDTGASMTYHLTAYAPWEGYRIAFNGTRGRIELEVEENIWAGPATAASSATGSVTSGAVLHGDAEAENAGSYRLRVRPMWAPPRDVEVEFSHGGHGGGDVRMLAALFDPGAPGAETLATPRDGVHALLTGLAAGQSFSTGLPVQVKSLL</sequence>
<evidence type="ECO:0000313" key="4">
    <source>
        <dbReference type="EMBL" id="KAB2349555.1"/>
    </source>
</evidence>
<feature type="domain" description="Gfo/Idh/MocA-like oxidoreductase N-terminal" evidence="2">
    <location>
        <begin position="15"/>
        <end position="140"/>
    </location>
</feature>
<evidence type="ECO:0000259" key="2">
    <source>
        <dbReference type="Pfam" id="PF01408"/>
    </source>
</evidence>
<evidence type="ECO:0000313" key="5">
    <source>
        <dbReference type="Proteomes" id="UP000468735"/>
    </source>
</evidence>
<dbReference type="PANTHER" id="PTHR43377">
    <property type="entry name" value="BILIVERDIN REDUCTASE A"/>
    <property type="match status" value="1"/>
</dbReference>
<comment type="caution">
    <text evidence="4">The sequence shown here is derived from an EMBL/GenBank/DDBJ whole genome shotgun (WGS) entry which is preliminary data.</text>
</comment>
<feature type="domain" description="Gfo/Idh/MocA-like oxidoreductase C-terminal" evidence="3">
    <location>
        <begin position="153"/>
        <end position="445"/>
    </location>
</feature>